<sequence>MRGHRRFPWVVGMLLGAVPAISFAAGSGSLSQVQSLLRGKILPWQSVMQTAATDLFYVLAAVEFSVLFLNHVLQKRGHEDLFAGIIKKVVTLGFFLTLLDNSGTWIPDIINGLAGGAHALGVTAVTPGRIATEALQAFLGIVLSPIAAATHNLGNTFSDIFSGNFSAAFSSAGKTVASSNPASLLVETLLAGIIGLLAGMGILVMALEFLMVQIESYLVIALGVIMLAGGGLRWTAKYVGSYFDYAINVGIRLFVLTALAYLVTYSIVPLIKTILENVTNPLQAGFEVLILGAVIALLPRKASSIASSLLSGQSSFSGGELAKEGGMIAGGTVAAGAGVAALGVGATGGLTAGGLSAAAGAGGGAAGGAGSLAGGGLAGAAGAGETSAAAGVAAPEAGAMSAGGGASSSAGAGNAVQAPGIGGSAGGEAPQSARGVQAPSSSPLAGGNAQPVGKSESSKGVEAPAAASGADGQGSAGSSASEPFAGGEPHPDAPPAPVNAVPAPEPVSTPSGGGGQGSMAIPAPKSAVDKLTDSFVNHAKNIAINQSKEVTGNKVDVGHMRDFD</sequence>
<feature type="transmembrane region" description="Helical" evidence="6">
    <location>
        <begin position="48"/>
        <end position="69"/>
    </location>
</feature>
<evidence type="ECO:0000256" key="1">
    <source>
        <dbReference type="ARBA" id="ARBA00004141"/>
    </source>
</evidence>
<protein>
    <submittedName>
        <fullName evidence="7">P-type conjugative transfer protein TrbL</fullName>
    </submittedName>
</protein>
<dbReference type="GO" id="GO:0030255">
    <property type="term" value="P:protein secretion by the type IV secretion system"/>
    <property type="evidence" value="ECO:0007669"/>
    <property type="project" value="InterPro"/>
</dbReference>
<comment type="caution">
    <text evidence="7">The sequence shown here is derived from an EMBL/GenBank/DDBJ whole genome shotgun (WGS) entry which is preliminary data.</text>
</comment>
<dbReference type="InterPro" id="IPR014150">
    <property type="entry name" value="Conjugal_tfr_TrbL"/>
</dbReference>
<dbReference type="EMBL" id="QKQP01000008">
    <property type="protein sequence ID" value="PZD80223.1"/>
    <property type="molecule type" value="Genomic_DNA"/>
</dbReference>
<evidence type="ECO:0000313" key="7">
    <source>
        <dbReference type="EMBL" id="PZD80223.1"/>
    </source>
</evidence>
<reference evidence="7 8" key="1">
    <citation type="submission" date="2018-06" db="EMBL/GenBank/DDBJ databases">
        <title>Draft sequence of Acidithiobacillus ferrooxidans CCM 4253.</title>
        <authorList>
            <person name="Moya-Beltran A."/>
            <person name="Castro M."/>
            <person name="Covarrubias P.C."/>
            <person name="Issotta F."/>
            <person name="Janiczek O."/>
            <person name="Mandl M."/>
            <person name="Kucera J."/>
            <person name="Quatrini R."/>
        </authorList>
    </citation>
    <scope>NUCLEOTIDE SEQUENCE [LARGE SCALE GENOMIC DNA]</scope>
    <source>
        <strain evidence="7 8">CCM 4253</strain>
    </source>
</reference>
<feature type="region of interest" description="Disordered" evidence="5">
    <location>
        <begin position="421"/>
        <end position="525"/>
    </location>
</feature>
<keyword evidence="2 6" id="KW-0812">Transmembrane</keyword>
<feature type="transmembrane region" description="Helical" evidence="6">
    <location>
        <begin position="242"/>
        <end position="268"/>
    </location>
</feature>
<organism evidence="7 8">
    <name type="scientific">Acidithiobacillus ferrooxidans</name>
    <name type="common">Thiobacillus ferrooxidans</name>
    <dbReference type="NCBI Taxonomy" id="920"/>
    <lineage>
        <taxon>Bacteria</taxon>
        <taxon>Pseudomonadati</taxon>
        <taxon>Pseudomonadota</taxon>
        <taxon>Acidithiobacillia</taxon>
        <taxon>Acidithiobacillales</taxon>
        <taxon>Acidithiobacillaceae</taxon>
        <taxon>Acidithiobacillus</taxon>
    </lineage>
</organism>
<dbReference type="OrthoDB" id="8525003at2"/>
<dbReference type="RefSeq" id="WP_054608923.1">
    <property type="nucleotide sequence ID" value="NZ_AP025160.1"/>
</dbReference>
<evidence type="ECO:0000313" key="8">
    <source>
        <dbReference type="Proteomes" id="UP000248886"/>
    </source>
</evidence>
<dbReference type="NCBIfam" id="TIGR02783">
    <property type="entry name" value="TrbL_P"/>
    <property type="match status" value="1"/>
</dbReference>
<feature type="transmembrane region" description="Helical" evidence="6">
    <location>
        <begin position="189"/>
        <end position="210"/>
    </location>
</feature>
<name>A0A2W1K182_ACIFR</name>
<dbReference type="Proteomes" id="UP000248886">
    <property type="component" value="Unassembled WGS sequence"/>
</dbReference>
<dbReference type="Pfam" id="PF04610">
    <property type="entry name" value="TrbL"/>
    <property type="match status" value="1"/>
</dbReference>
<keyword evidence="4 6" id="KW-0472">Membrane</keyword>
<evidence type="ECO:0000256" key="5">
    <source>
        <dbReference type="SAM" id="MobiDB-lite"/>
    </source>
</evidence>
<dbReference type="GO" id="GO:0016020">
    <property type="term" value="C:membrane"/>
    <property type="evidence" value="ECO:0007669"/>
    <property type="project" value="UniProtKB-SubCell"/>
</dbReference>
<proteinExistence type="predicted"/>
<accession>A0A2W1K182</accession>
<dbReference type="InterPro" id="IPR007688">
    <property type="entry name" value="Conjugal_tfr_TrbL/VirB6"/>
</dbReference>
<evidence type="ECO:0000256" key="4">
    <source>
        <dbReference type="ARBA" id="ARBA00023136"/>
    </source>
</evidence>
<dbReference type="AlphaFoldDB" id="A0A2W1K182"/>
<feature type="compositionally biased region" description="Pro residues" evidence="5">
    <location>
        <begin position="492"/>
        <end position="507"/>
    </location>
</feature>
<evidence type="ECO:0000256" key="3">
    <source>
        <dbReference type="ARBA" id="ARBA00022989"/>
    </source>
</evidence>
<feature type="transmembrane region" description="Helical" evidence="6">
    <location>
        <begin position="217"/>
        <end position="236"/>
    </location>
</feature>
<keyword evidence="3 6" id="KW-1133">Transmembrane helix</keyword>
<comment type="subcellular location">
    <subcellularLocation>
        <location evidence="1">Membrane</location>
        <topology evidence="1">Multi-pass membrane protein</topology>
    </subcellularLocation>
</comment>
<gene>
    <name evidence="7" type="primary">trbL</name>
    <name evidence="7" type="ORF">DN052_13605</name>
</gene>
<evidence type="ECO:0000256" key="2">
    <source>
        <dbReference type="ARBA" id="ARBA00022692"/>
    </source>
</evidence>
<evidence type="ECO:0000256" key="6">
    <source>
        <dbReference type="SAM" id="Phobius"/>
    </source>
</evidence>